<feature type="region of interest" description="Disordered" evidence="1">
    <location>
        <begin position="1"/>
        <end position="24"/>
    </location>
</feature>
<evidence type="ECO:0000256" key="1">
    <source>
        <dbReference type="SAM" id="MobiDB-lite"/>
    </source>
</evidence>
<dbReference type="Pfam" id="PF24038">
    <property type="entry name" value="DUF7347"/>
    <property type="match status" value="1"/>
</dbReference>
<reference evidence="4 5" key="1">
    <citation type="journal article" date="2019" name="Int. J. Syst. Evol. Microbiol.">
        <title>The Global Catalogue of Microorganisms (GCM) 10K type strain sequencing project: providing services to taxonomists for standard genome sequencing and annotation.</title>
        <authorList>
            <consortium name="The Broad Institute Genomics Platform"/>
            <consortium name="The Broad Institute Genome Sequencing Center for Infectious Disease"/>
            <person name="Wu L."/>
            <person name="Ma J."/>
        </authorList>
    </citation>
    <scope>NUCLEOTIDE SEQUENCE [LARGE SCALE GENOMIC DNA]</scope>
    <source>
        <strain evidence="4 5">DT92</strain>
    </source>
</reference>
<dbReference type="InterPro" id="IPR055771">
    <property type="entry name" value="DUF7347"/>
</dbReference>
<feature type="compositionally biased region" description="Low complexity" evidence="1">
    <location>
        <begin position="216"/>
        <end position="233"/>
    </location>
</feature>
<protein>
    <submittedName>
        <fullName evidence="4">Winged helix-turn-helix domain-containing protein</fullName>
    </submittedName>
</protein>
<feature type="domain" description="DUF7347" evidence="2">
    <location>
        <begin position="23"/>
        <end position="101"/>
    </location>
</feature>
<feature type="region of interest" description="Disordered" evidence="1">
    <location>
        <begin position="206"/>
        <end position="360"/>
    </location>
</feature>
<dbReference type="AlphaFoldDB" id="A0ABD5XY88"/>
<feature type="compositionally biased region" description="Low complexity" evidence="1">
    <location>
        <begin position="278"/>
        <end position="304"/>
    </location>
</feature>
<dbReference type="InterPro" id="IPR036390">
    <property type="entry name" value="WH_DNA-bd_sf"/>
</dbReference>
<keyword evidence="5" id="KW-1185">Reference proteome</keyword>
<dbReference type="InterPro" id="IPR011991">
    <property type="entry name" value="ArsR-like_HTH"/>
</dbReference>
<organism evidence="4 5">
    <name type="scientific">Halobaculum litoreum</name>
    <dbReference type="NCBI Taxonomy" id="3031998"/>
    <lineage>
        <taxon>Archaea</taxon>
        <taxon>Methanobacteriati</taxon>
        <taxon>Methanobacteriota</taxon>
        <taxon>Stenosarchaea group</taxon>
        <taxon>Halobacteria</taxon>
        <taxon>Halobacteriales</taxon>
        <taxon>Haloferacaceae</taxon>
        <taxon>Halobaculum</taxon>
    </lineage>
</organism>
<name>A0ABD5XY88_9EURY</name>
<dbReference type="Proteomes" id="UP001596368">
    <property type="component" value="Unassembled WGS sequence"/>
</dbReference>
<dbReference type="InterPro" id="IPR055775">
    <property type="entry name" value="DUF7351"/>
</dbReference>
<proteinExistence type="predicted"/>
<sequence>MSDGDASDGDREAGDAAESAVAPDDAFAALGDETRLRTVRELAAAEGPLGFTELFERVVDDPAKPSAGFAYHLRKLNGRYVDTDDEGRYRLTFAGRQAARALAAGVYTERVDRDPEGVDGDCPVCGAASLEARIADNHVAVACVACGTELLALPFPPSGVRGRDTDAVLDAFDAYHRARLRQLADGVCPDCAGRAAGRIAFVEPTALPGVPEGSRARWSPAPARSATSSSGCRCRSRSRTTRPSSPSSTTTGSTPATVPCGTSAPSGARPCCRPTRPPSGCRSRSAARCSPSSSATARRSWTPSGRATGRENAETTGGTAEATGTRWRARPSGEARTIATTIRRRPRRGRRRRGRRRPRP</sequence>
<dbReference type="Gene3D" id="1.10.10.10">
    <property type="entry name" value="Winged helix-like DNA-binding domain superfamily/Winged helix DNA-binding domain"/>
    <property type="match status" value="1"/>
</dbReference>
<feature type="domain" description="DUF7351" evidence="3">
    <location>
        <begin position="119"/>
        <end position="201"/>
    </location>
</feature>
<dbReference type="CDD" id="cd00090">
    <property type="entry name" value="HTH_ARSR"/>
    <property type="match status" value="1"/>
</dbReference>
<dbReference type="EMBL" id="JBHSZG010000001">
    <property type="protein sequence ID" value="MFC7137019.1"/>
    <property type="molecule type" value="Genomic_DNA"/>
</dbReference>
<evidence type="ECO:0000313" key="5">
    <source>
        <dbReference type="Proteomes" id="UP001596368"/>
    </source>
</evidence>
<accession>A0ABD5XY88</accession>
<dbReference type="InterPro" id="IPR036388">
    <property type="entry name" value="WH-like_DNA-bd_sf"/>
</dbReference>
<dbReference type="Pfam" id="PF24042">
    <property type="entry name" value="DUF7351"/>
    <property type="match status" value="1"/>
</dbReference>
<evidence type="ECO:0000259" key="3">
    <source>
        <dbReference type="Pfam" id="PF24042"/>
    </source>
</evidence>
<dbReference type="SUPFAM" id="SSF46785">
    <property type="entry name" value="Winged helix' DNA-binding domain"/>
    <property type="match status" value="1"/>
</dbReference>
<evidence type="ECO:0000313" key="4">
    <source>
        <dbReference type="EMBL" id="MFC7137019.1"/>
    </source>
</evidence>
<feature type="compositionally biased region" description="Low complexity" evidence="1">
    <location>
        <begin position="314"/>
        <end position="326"/>
    </location>
</feature>
<feature type="compositionally biased region" description="Low complexity" evidence="1">
    <location>
        <begin position="241"/>
        <end position="257"/>
    </location>
</feature>
<evidence type="ECO:0000259" key="2">
    <source>
        <dbReference type="Pfam" id="PF24038"/>
    </source>
</evidence>
<feature type="compositionally biased region" description="Basic residues" evidence="1">
    <location>
        <begin position="342"/>
        <end position="360"/>
    </location>
</feature>
<comment type="caution">
    <text evidence="4">The sequence shown here is derived from an EMBL/GenBank/DDBJ whole genome shotgun (WGS) entry which is preliminary data.</text>
</comment>
<gene>
    <name evidence="4" type="ORF">ACFQRB_12225</name>
</gene>